<dbReference type="AlphaFoldDB" id="A0A494ZAJ8"/>
<sequence>MPAAIIVLVLAIISAIFLSRGKTNKRKFLIWGIATIIIIAPLLSWVAGILFGISVGDGFAGMTIMIYGFVFLEVVGFSILYFGIFNREKLKDM</sequence>
<feature type="transmembrane region" description="Helical" evidence="1">
    <location>
        <begin position="28"/>
        <end position="52"/>
    </location>
</feature>
<evidence type="ECO:0000313" key="2">
    <source>
        <dbReference type="EMBL" id="RKQ19079.1"/>
    </source>
</evidence>
<feature type="transmembrane region" description="Helical" evidence="1">
    <location>
        <begin position="64"/>
        <end position="84"/>
    </location>
</feature>
<keyword evidence="1" id="KW-0472">Membrane</keyword>
<dbReference type="EMBL" id="RBZN01000006">
    <property type="protein sequence ID" value="RKQ19079.1"/>
    <property type="molecule type" value="Genomic_DNA"/>
</dbReference>
<dbReference type="Proteomes" id="UP000272238">
    <property type="component" value="Unassembled WGS sequence"/>
</dbReference>
<keyword evidence="1" id="KW-0812">Transmembrane</keyword>
<comment type="caution">
    <text evidence="2">The sequence shown here is derived from an EMBL/GenBank/DDBJ whole genome shotgun (WGS) entry which is preliminary data.</text>
</comment>
<name>A0A494ZAJ8_9BACL</name>
<reference evidence="2 3" key="1">
    <citation type="journal article" date="2016" name="Antonie Van Leeuwenhoek">
        <title>Lysinibacillus endophyticus sp. nov., an indole-3-acetic acid producing endophytic bacterium isolated from corn root (Zea mays cv. Xinken-5).</title>
        <authorList>
            <person name="Yu J."/>
            <person name="Guan X."/>
            <person name="Liu C."/>
            <person name="Xiang W."/>
            <person name="Yu Z."/>
            <person name="Liu X."/>
            <person name="Wang G."/>
        </authorList>
    </citation>
    <scope>NUCLEOTIDE SEQUENCE [LARGE SCALE GENOMIC DNA]</scope>
    <source>
        <strain evidence="2 3">DSM 100506</strain>
    </source>
</reference>
<dbReference type="OrthoDB" id="2442156at2"/>
<keyword evidence="3" id="KW-1185">Reference proteome</keyword>
<evidence type="ECO:0000256" key="1">
    <source>
        <dbReference type="SAM" id="Phobius"/>
    </source>
</evidence>
<protein>
    <submittedName>
        <fullName evidence="2">Uncharacterized protein</fullName>
    </submittedName>
</protein>
<gene>
    <name evidence="2" type="ORF">D8M03_04505</name>
</gene>
<evidence type="ECO:0000313" key="3">
    <source>
        <dbReference type="Proteomes" id="UP000272238"/>
    </source>
</evidence>
<dbReference type="RefSeq" id="WP_121213543.1">
    <property type="nucleotide sequence ID" value="NZ_RBZN01000006.1"/>
</dbReference>
<proteinExistence type="predicted"/>
<keyword evidence="1" id="KW-1133">Transmembrane helix</keyword>
<organism evidence="2 3">
    <name type="scientific">Ureibacillus endophyticus</name>
    <dbReference type="NCBI Taxonomy" id="1978490"/>
    <lineage>
        <taxon>Bacteria</taxon>
        <taxon>Bacillati</taxon>
        <taxon>Bacillota</taxon>
        <taxon>Bacilli</taxon>
        <taxon>Bacillales</taxon>
        <taxon>Caryophanaceae</taxon>
        <taxon>Ureibacillus</taxon>
    </lineage>
</organism>
<accession>A0A494ZAJ8</accession>